<feature type="binding site" evidence="1">
    <location>
        <position position="397"/>
    </location>
    <ligand>
        <name>Mn(2+)</name>
        <dbReference type="ChEBI" id="CHEBI:29035"/>
        <label>1</label>
    </ligand>
</feature>
<dbReference type="PROSITE" id="PS50835">
    <property type="entry name" value="IG_LIKE"/>
    <property type="match status" value="1"/>
</dbReference>
<accession>A0A8T4GUS4</accession>
<dbReference type="PIRSF" id="PIRSF005962">
    <property type="entry name" value="Pept_M20D_amidohydro"/>
    <property type="match status" value="1"/>
</dbReference>
<sequence>MHVDADALTDFRRDLHQHPEPAWCEFYTTARIVEELRARDVDELHVGPDALEESDEERMSLPDQATRDEWRQRAEAAGADPDLVERLDGGNTGAVAVVEQGEGPTVGLRVDIDGLPIREADADDHVPAAEGFRSENEGYMHACGHDAHATLGLGVLDAVRHSDFSGTLKVFFQPAEERVAGGGPMSRSGLLDDVGYLYAVHIGLDHPTGEIVAGMGGFLAVSGFEVEFEGSPAHAGAHPEQGDNAIQAMAEAISSMYAAPRHADGPTRVNAGVVEGGTASNIVAEHAAMECEVRGATTELMEYMWEETGRVVDAAADMHDVEAERSLNSRAPSAESDETLSAVVADVAENVEGVESVLDHDDLGGSEDATYLMNRVQEQGGKACYVGLGTDHPGGHHTSEFDVDEESLVIGVETLAGAIADIGKDRA</sequence>
<dbReference type="InterPro" id="IPR002933">
    <property type="entry name" value="Peptidase_M20"/>
</dbReference>
<feature type="domain" description="Ig-like" evidence="3">
    <location>
        <begin position="260"/>
        <end position="386"/>
    </location>
</feature>
<evidence type="ECO:0000259" key="3">
    <source>
        <dbReference type="PROSITE" id="PS50835"/>
    </source>
</evidence>
<comment type="cofactor">
    <cofactor evidence="1">
        <name>Mn(2+)</name>
        <dbReference type="ChEBI" id="CHEBI:29035"/>
    </cofactor>
    <text evidence="1">The Mn(2+) ion enhances activity.</text>
</comment>
<keyword evidence="5" id="KW-1185">Reference proteome</keyword>
<dbReference type="AlphaFoldDB" id="A0A8T4GUS4"/>
<organism evidence="4 5">
    <name type="scientific">Halolamina salifodinae</name>
    <dbReference type="NCBI Taxonomy" id="1202767"/>
    <lineage>
        <taxon>Archaea</taxon>
        <taxon>Methanobacteriati</taxon>
        <taxon>Methanobacteriota</taxon>
        <taxon>Stenosarchaea group</taxon>
        <taxon>Halobacteria</taxon>
        <taxon>Halobacteriales</taxon>
        <taxon>Haloferacaceae</taxon>
    </lineage>
</organism>
<gene>
    <name evidence="4" type="ORF">J2753_001281</name>
</gene>
<keyword evidence="1" id="KW-0479">Metal-binding</keyword>
<dbReference type="PANTHER" id="PTHR30575">
    <property type="entry name" value="PEPTIDASE M20"/>
    <property type="match status" value="1"/>
</dbReference>
<dbReference type="Gene3D" id="3.40.630.10">
    <property type="entry name" value="Zn peptidases"/>
    <property type="match status" value="1"/>
</dbReference>
<feature type="binding site" evidence="1">
    <location>
        <position position="143"/>
    </location>
    <ligand>
        <name>Mn(2+)</name>
        <dbReference type="ChEBI" id="CHEBI:29035"/>
        <label>2</label>
    </ligand>
</feature>
<dbReference type="SUPFAM" id="SSF55031">
    <property type="entry name" value="Bacterial exopeptidase dimerisation domain"/>
    <property type="match status" value="1"/>
</dbReference>
<feature type="binding site" evidence="1">
    <location>
        <position position="201"/>
    </location>
    <ligand>
        <name>Mn(2+)</name>
        <dbReference type="ChEBI" id="CHEBI:29035"/>
        <label>2</label>
    </ligand>
</feature>
<evidence type="ECO:0000313" key="4">
    <source>
        <dbReference type="EMBL" id="MBP1986787.1"/>
    </source>
</evidence>
<dbReference type="InterPro" id="IPR017439">
    <property type="entry name" value="Amidohydrolase"/>
</dbReference>
<keyword evidence="1" id="KW-0464">Manganese</keyword>
<evidence type="ECO:0000256" key="1">
    <source>
        <dbReference type="PIRSR" id="PIRSR005962-1"/>
    </source>
</evidence>
<dbReference type="InterPro" id="IPR036264">
    <property type="entry name" value="Bact_exopeptidase_dim_dom"/>
</dbReference>
<dbReference type="Pfam" id="PF01546">
    <property type="entry name" value="Peptidase_M20"/>
    <property type="match status" value="1"/>
</dbReference>
<dbReference type="EMBL" id="JAGGLC010000002">
    <property type="protein sequence ID" value="MBP1986787.1"/>
    <property type="molecule type" value="Genomic_DNA"/>
</dbReference>
<dbReference type="Proteomes" id="UP000823736">
    <property type="component" value="Unassembled WGS sequence"/>
</dbReference>
<name>A0A8T4GUS4_9EURY</name>
<dbReference type="GO" id="GO:0046872">
    <property type="term" value="F:metal ion binding"/>
    <property type="evidence" value="ECO:0007669"/>
    <property type="project" value="UniProtKB-KW"/>
</dbReference>
<dbReference type="GO" id="GO:0071713">
    <property type="term" value="F:para-aminobenzoyl-glutamate hydrolase activity"/>
    <property type="evidence" value="ECO:0007669"/>
    <property type="project" value="TreeGrafter"/>
</dbReference>
<dbReference type="GO" id="GO:0046657">
    <property type="term" value="P:folic acid catabolic process"/>
    <property type="evidence" value="ECO:0007669"/>
    <property type="project" value="TreeGrafter"/>
</dbReference>
<evidence type="ECO:0000313" key="5">
    <source>
        <dbReference type="Proteomes" id="UP000823736"/>
    </source>
</evidence>
<dbReference type="RefSeq" id="WP_321168786.1">
    <property type="nucleotide sequence ID" value="NZ_JAGGLC010000002.1"/>
</dbReference>
<dbReference type="GO" id="GO:0016805">
    <property type="term" value="F:dipeptidase activity"/>
    <property type="evidence" value="ECO:0007669"/>
    <property type="project" value="TreeGrafter"/>
</dbReference>
<dbReference type="PANTHER" id="PTHR30575:SF3">
    <property type="entry name" value="PEPTIDASE M20 DIMERISATION DOMAIN-CONTAINING PROTEIN"/>
    <property type="match status" value="1"/>
</dbReference>
<dbReference type="InterPro" id="IPR011650">
    <property type="entry name" value="Peptidase_M20_dimer"/>
</dbReference>
<dbReference type="InterPro" id="IPR007110">
    <property type="entry name" value="Ig-like_dom"/>
</dbReference>
<dbReference type="InterPro" id="IPR052030">
    <property type="entry name" value="Peptidase_M20/M20A_hydrolases"/>
</dbReference>
<dbReference type="GO" id="GO:0005737">
    <property type="term" value="C:cytoplasm"/>
    <property type="evidence" value="ECO:0007669"/>
    <property type="project" value="TreeGrafter"/>
</dbReference>
<feature type="compositionally biased region" description="Basic and acidic residues" evidence="2">
    <location>
        <begin position="57"/>
        <end position="74"/>
    </location>
</feature>
<protein>
    <submittedName>
        <fullName evidence="4">Aminobenzoyl-glutamate utilization protein A</fullName>
    </submittedName>
</protein>
<dbReference type="NCBIfam" id="TIGR01891">
    <property type="entry name" value="amidohydrolases"/>
    <property type="match status" value="1"/>
</dbReference>
<feature type="region of interest" description="Disordered" evidence="2">
    <location>
        <begin position="47"/>
        <end position="81"/>
    </location>
</feature>
<feature type="binding site" evidence="1">
    <location>
        <position position="177"/>
    </location>
    <ligand>
        <name>Mn(2+)</name>
        <dbReference type="ChEBI" id="CHEBI:29035"/>
        <label>2</label>
    </ligand>
</feature>
<dbReference type="SUPFAM" id="SSF53187">
    <property type="entry name" value="Zn-dependent exopeptidases"/>
    <property type="match status" value="1"/>
</dbReference>
<dbReference type="Pfam" id="PF07687">
    <property type="entry name" value="M20_dimer"/>
    <property type="match status" value="1"/>
</dbReference>
<proteinExistence type="predicted"/>
<comment type="caution">
    <text evidence="4">The sequence shown here is derived from an EMBL/GenBank/DDBJ whole genome shotgun (WGS) entry which is preliminary data.</text>
</comment>
<reference evidence="4" key="1">
    <citation type="submission" date="2021-03" db="EMBL/GenBank/DDBJ databases">
        <title>Genomic Encyclopedia of Type Strains, Phase IV (KMG-IV): sequencing the most valuable type-strain genomes for metagenomic binning, comparative biology and taxonomic classification.</title>
        <authorList>
            <person name="Goeker M."/>
        </authorList>
    </citation>
    <scope>NUCLEOTIDE SEQUENCE</scope>
    <source>
        <strain evidence="4">DSM 26232</strain>
    </source>
</reference>
<feature type="binding site" evidence="1">
    <location>
        <position position="145"/>
    </location>
    <ligand>
        <name>Mn(2+)</name>
        <dbReference type="ChEBI" id="CHEBI:29035"/>
        <label>2</label>
    </ligand>
</feature>
<evidence type="ECO:0000256" key="2">
    <source>
        <dbReference type="SAM" id="MobiDB-lite"/>
    </source>
</evidence>